<dbReference type="EnsemblMetazoa" id="GAUT046266-RA">
    <property type="protein sequence ID" value="GAUT046266-PA"/>
    <property type="gene ID" value="GAUT046266"/>
</dbReference>
<keyword evidence="2" id="KW-1185">Reference proteome</keyword>
<dbReference type="VEuPathDB" id="VectorBase:GAUT046266"/>
<protein>
    <submittedName>
        <fullName evidence="1">Uncharacterized protein</fullName>
    </submittedName>
</protein>
<evidence type="ECO:0000313" key="1">
    <source>
        <dbReference type="EnsemblMetazoa" id="GAUT046266-PA"/>
    </source>
</evidence>
<proteinExistence type="predicted"/>
<reference evidence="1" key="1">
    <citation type="submission" date="2020-05" db="UniProtKB">
        <authorList>
            <consortium name="EnsemblMetazoa"/>
        </authorList>
    </citation>
    <scope>IDENTIFICATION</scope>
    <source>
        <strain evidence="1">TTRI</strain>
    </source>
</reference>
<evidence type="ECO:0000313" key="2">
    <source>
        <dbReference type="Proteomes" id="UP000078200"/>
    </source>
</evidence>
<name>A0A1A9VST5_GLOAU</name>
<dbReference type="AlphaFoldDB" id="A0A1A9VST5"/>
<accession>A0A1A9VST5</accession>
<sequence length="102" mass="10912">MYSVSAALGTVFNANAIAPKFRDHPSVISQPSVGGQLFLTKIGRSETNGGTGTPQRRLLSGSSVSGEILSKLKRKADVGDNCRSISLNLFMKRVKSIPCFLK</sequence>
<organism evidence="1 2">
    <name type="scientific">Glossina austeni</name>
    <name type="common">Savannah tsetse fly</name>
    <dbReference type="NCBI Taxonomy" id="7395"/>
    <lineage>
        <taxon>Eukaryota</taxon>
        <taxon>Metazoa</taxon>
        <taxon>Ecdysozoa</taxon>
        <taxon>Arthropoda</taxon>
        <taxon>Hexapoda</taxon>
        <taxon>Insecta</taxon>
        <taxon>Pterygota</taxon>
        <taxon>Neoptera</taxon>
        <taxon>Endopterygota</taxon>
        <taxon>Diptera</taxon>
        <taxon>Brachycera</taxon>
        <taxon>Muscomorpha</taxon>
        <taxon>Hippoboscoidea</taxon>
        <taxon>Glossinidae</taxon>
        <taxon>Glossina</taxon>
    </lineage>
</organism>
<dbReference type="Proteomes" id="UP000078200">
    <property type="component" value="Unassembled WGS sequence"/>
</dbReference>